<reference evidence="17 18" key="1">
    <citation type="submission" date="2019-04" db="EMBL/GenBank/DDBJ databases">
        <title>An improved genome assembly and genetic linkage map for asparagus bean, Vigna unguiculata ssp. sesquipedialis.</title>
        <authorList>
            <person name="Xia Q."/>
            <person name="Zhang R."/>
            <person name="Dong Y."/>
        </authorList>
    </citation>
    <scope>NUCLEOTIDE SEQUENCE [LARGE SCALE GENOMIC DNA]</scope>
    <source>
        <tissue evidence="17">Leaf</tissue>
    </source>
</reference>
<feature type="domain" description="Protein kinase" evidence="16">
    <location>
        <begin position="1"/>
        <end position="238"/>
    </location>
</feature>
<keyword evidence="8" id="KW-0677">Repeat</keyword>
<evidence type="ECO:0000256" key="3">
    <source>
        <dbReference type="ARBA" id="ARBA00022512"/>
    </source>
</evidence>
<keyword evidence="9" id="KW-0611">Plant defense</keyword>
<evidence type="ECO:0000259" key="16">
    <source>
        <dbReference type="PROSITE" id="PS50011"/>
    </source>
</evidence>
<evidence type="ECO:0000256" key="13">
    <source>
        <dbReference type="ARBA" id="ARBA00038043"/>
    </source>
</evidence>
<protein>
    <submittedName>
        <fullName evidence="17">Protein brassinosteroid insensitive 1</fullName>
    </submittedName>
</protein>
<evidence type="ECO:0000256" key="14">
    <source>
        <dbReference type="SAM" id="Phobius"/>
    </source>
</evidence>
<feature type="transmembrane region" description="Helical" evidence="14">
    <location>
        <begin position="1059"/>
        <end position="1082"/>
    </location>
</feature>
<keyword evidence="12" id="KW-1015">Disulfide bond</keyword>
<keyword evidence="10 14" id="KW-1133">Transmembrane helix</keyword>
<keyword evidence="6 14" id="KW-0812">Transmembrane</keyword>
<feature type="chain" id="PRO_5020029259" evidence="15">
    <location>
        <begin position="34"/>
        <end position="1416"/>
    </location>
</feature>
<gene>
    <name evidence="17" type="ORF">DEO72_LG2g1929</name>
</gene>
<dbReference type="PANTHER" id="PTHR48007:SF50">
    <property type="entry name" value="PROTEIN KINASE DOMAIN-CONTAINING PROTEIN"/>
    <property type="match status" value="1"/>
</dbReference>
<comment type="similarity">
    <text evidence="13">Belongs to the polygalacturonase-inhibiting protein family.</text>
</comment>
<feature type="transmembrane region" description="Helical" evidence="14">
    <location>
        <begin position="456"/>
        <end position="480"/>
    </location>
</feature>
<dbReference type="Proteomes" id="UP000501690">
    <property type="component" value="Linkage Group LG2"/>
</dbReference>
<comment type="subcellular location">
    <subcellularLocation>
        <location evidence="1">Membrane</location>
        <topology evidence="1">Peripheral membrane protein</topology>
    </subcellularLocation>
    <subcellularLocation>
        <location evidence="2">Secreted</location>
        <location evidence="2">Cell wall</location>
    </subcellularLocation>
</comment>
<dbReference type="InterPro" id="IPR000719">
    <property type="entry name" value="Prot_kinase_dom"/>
</dbReference>
<evidence type="ECO:0000256" key="12">
    <source>
        <dbReference type="ARBA" id="ARBA00023157"/>
    </source>
</evidence>
<organism evidence="17 18">
    <name type="scientific">Vigna unguiculata</name>
    <name type="common">Cowpea</name>
    <dbReference type="NCBI Taxonomy" id="3917"/>
    <lineage>
        <taxon>Eukaryota</taxon>
        <taxon>Viridiplantae</taxon>
        <taxon>Streptophyta</taxon>
        <taxon>Embryophyta</taxon>
        <taxon>Tracheophyta</taxon>
        <taxon>Spermatophyta</taxon>
        <taxon>Magnoliopsida</taxon>
        <taxon>eudicotyledons</taxon>
        <taxon>Gunneridae</taxon>
        <taxon>Pentapetalae</taxon>
        <taxon>rosids</taxon>
        <taxon>fabids</taxon>
        <taxon>Fabales</taxon>
        <taxon>Fabaceae</taxon>
        <taxon>Papilionoideae</taxon>
        <taxon>50 kb inversion clade</taxon>
        <taxon>NPAAA clade</taxon>
        <taxon>indigoferoid/millettioid clade</taxon>
        <taxon>Phaseoleae</taxon>
        <taxon>Vigna</taxon>
    </lineage>
</organism>
<evidence type="ECO:0000256" key="6">
    <source>
        <dbReference type="ARBA" id="ARBA00022692"/>
    </source>
</evidence>
<dbReference type="SUPFAM" id="SSF52058">
    <property type="entry name" value="L domain-like"/>
    <property type="match status" value="2"/>
</dbReference>
<dbReference type="InterPro" id="IPR001611">
    <property type="entry name" value="Leu-rich_rpt"/>
</dbReference>
<dbReference type="GO" id="GO:0005524">
    <property type="term" value="F:ATP binding"/>
    <property type="evidence" value="ECO:0007669"/>
    <property type="project" value="InterPro"/>
</dbReference>
<dbReference type="InterPro" id="IPR046959">
    <property type="entry name" value="PRK1-6/SRF4-like"/>
</dbReference>
<dbReference type="PROSITE" id="PS50011">
    <property type="entry name" value="PROTEIN_KINASE_DOM"/>
    <property type="match status" value="3"/>
</dbReference>
<dbReference type="InterPro" id="IPR032675">
    <property type="entry name" value="LRR_dom_sf"/>
</dbReference>
<evidence type="ECO:0000256" key="9">
    <source>
        <dbReference type="ARBA" id="ARBA00022821"/>
    </source>
</evidence>
<evidence type="ECO:0000256" key="1">
    <source>
        <dbReference type="ARBA" id="ARBA00004170"/>
    </source>
</evidence>
<feature type="domain" description="Protein kinase" evidence="16">
    <location>
        <begin position="1142"/>
        <end position="1413"/>
    </location>
</feature>
<keyword evidence="3" id="KW-0134">Cell wall</keyword>
<evidence type="ECO:0000256" key="8">
    <source>
        <dbReference type="ARBA" id="ARBA00022737"/>
    </source>
</evidence>
<evidence type="ECO:0000256" key="11">
    <source>
        <dbReference type="ARBA" id="ARBA00023136"/>
    </source>
</evidence>
<dbReference type="Gene3D" id="1.10.510.10">
    <property type="entry name" value="Transferase(Phosphotransferase) domain 1"/>
    <property type="match status" value="3"/>
</dbReference>
<evidence type="ECO:0000256" key="5">
    <source>
        <dbReference type="ARBA" id="ARBA00022614"/>
    </source>
</evidence>
<accession>A0A4D6KXG1</accession>
<dbReference type="InterPro" id="IPR011009">
    <property type="entry name" value="Kinase-like_dom_sf"/>
</dbReference>
<dbReference type="InterPro" id="IPR001245">
    <property type="entry name" value="Ser-Thr/Tyr_kinase_cat_dom"/>
</dbReference>
<dbReference type="Pfam" id="PF00069">
    <property type="entry name" value="Pkinase"/>
    <property type="match status" value="1"/>
</dbReference>
<evidence type="ECO:0000256" key="4">
    <source>
        <dbReference type="ARBA" id="ARBA00022525"/>
    </source>
</evidence>
<keyword evidence="18" id="KW-1185">Reference proteome</keyword>
<evidence type="ECO:0000256" key="7">
    <source>
        <dbReference type="ARBA" id="ARBA00022729"/>
    </source>
</evidence>
<evidence type="ECO:0000256" key="15">
    <source>
        <dbReference type="SAM" id="SignalP"/>
    </source>
</evidence>
<dbReference type="Pfam" id="PF08263">
    <property type="entry name" value="LRRNT_2"/>
    <property type="match status" value="2"/>
</dbReference>
<dbReference type="GO" id="GO:0016020">
    <property type="term" value="C:membrane"/>
    <property type="evidence" value="ECO:0007669"/>
    <property type="project" value="UniProtKB-SubCell"/>
</dbReference>
<dbReference type="Pfam" id="PF07714">
    <property type="entry name" value="PK_Tyr_Ser-Thr"/>
    <property type="match status" value="2"/>
</dbReference>
<dbReference type="PANTHER" id="PTHR48007">
    <property type="entry name" value="LEUCINE-RICH REPEAT RECEPTOR-LIKE PROTEIN KINASE PXC1"/>
    <property type="match status" value="1"/>
</dbReference>
<feature type="domain" description="Protein kinase" evidence="16">
    <location>
        <begin position="540"/>
        <end position="840"/>
    </location>
</feature>
<keyword evidence="7 15" id="KW-0732">Signal</keyword>
<proteinExistence type="inferred from homology"/>
<dbReference type="EMBL" id="CP039346">
    <property type="protein sequence ID" value="QCD81600.1"/>
    <property type="molecule type" value="Genomic_DNA"/>
</dbReference>
<dbReference type="Gene3D" id="3.30.200.20">
    <property type="entry name" value="Phosphorylase Kinase, domain 1"/>
    <property type="match status" value="1"/>
</dbReference>
<keyword evidence="11 14" id="KW-0472">Membrane</keyword>
<dbReference type="SUPFAM" id="SSF56112">
    <property type="entry name" value="Protein kinase-like (PK-like)"/>
    <property type="match status" value="3"/>
</dbReference>
<evidence type="ECO:0000256" key="10">
    <source>
        <dbReference type="ARBA" id="ARBA00022989"/>
    </source>
</evidence>
<sequence length="1416" mass="154873">MWPNVVGTNLFLITHNFLTKIGVACAGSRSARAKPLHWTSCLKIAEDVAHGLAYIHQVSTLIHGNLKSSNVLLGTDFEACITDYCLSFFADPSFTEDSDSAAYKAPEARNSSRRATSKSDVYAFGVLLLELLTGKHPSQHPFLAPADLQDWRIYSVSTTNVFHLKNQKPEQPKKQKEETMHGGSRRATAALLLLLLQIISLADCGGSTVSSDAVWLLSFKREADQDNRLLYTLNEPYDYCEWEGVKCAQGRVVRFVVQSMGLRGPFPPDTLTKLDQLRVMSLRNNSLYGPIPDLSPLTNLKSLFLDHNNFSGSFPPSLLLLHRLLTLSLSHNNLSGSIPVRLTLLDRLIALRLDSNNFSGTLPPLNQTALKLLNVSNNNLTGPVPVTPTLSKLNAASFSGNPGLCGEIVHRECGSRSRFFGPATSTSTAPLSQSEQSRGILVVPASAQTKRHQKTGLVVVGFVVAVVVVSGFGLSVGSVVRRRQAAAGKAVVAEGDEVEGVVEVEEREVKVRRMEEAHRSGKLVFCCGEVQQYTLEMLMRASAELLGRGSVGTTYKAVLDSRLIVTVKRLDGGKSGGSDGMVFERHMEAVGRLRHPNLVPLRAYFQAKGERLVIYDYQPNGSLFNLVHGSRSARAKPLHWTSCLKIAEDVAHGLAYIHQVSTLIHGNLKSSNVLLGTDFEACITDYCLSFFADPSFTEDSDSAAYKAPEARNSSRRATSKSDVYAFGVLLLELLTGKHPSQHPFLAPADLQDWRIYSVSTTNVFHLKNQKPEQPKKQKEETMHGGSRRATAALLLLLLQIISLADCGGSTVSSDAVWLLSFKREADQDNRLLYTLNEPYDYCEWEGVKCAQGRVVRFVVQSMGLRGPFPPDTLTKLDQLRVMSLRNNSLYGPIPDLSPLTNLKSLFLDHNNFSGSFPPSLLLLHRLLTLSLSHNNLSGSIPVRLTLLDRLIALRLDSNNFSGTLPPLNQTALKLLNVSNNNLTGPVPVTPTLSKLNAASFSGNPGLCGEIVHRECGSRSRFFGPATSTSTAPLSQSEQSRGILVVPASAQTKRHQKTGLVVVGFVVAVVVVSGFGLSVGSVVRRRQAAAGKAVVAEGDEVEGVVEVEEREVKVRRMEEAHRSGKLVFCCGEVQQYTLEMLMRASAELLGRGSVGTTYKAVLDSRLIVTVKRLDGGKSGGSDGMVFERHMEAVGRLRHPNLVPLRAYFQAKGERLVIYDYQPNGSLFNLVHGSRSARAKPLHWTSCLKIAEDVAHGLAYIHQVSTLIHGNLKSSNVLLGTDFEACITDYCLSFFADPSFTEDSDSAAYKAPEARNSSRRATSKSDVYAFGVLLLELLTGKHPSQHPFLAPADLQDWVRTMRDDDGSEDNRLEMLTEVASICSATSPEQRPAMWQVLKMIQGIKDSVSMEDNSFTGIS</sequence>
<evidence type="ECO:0000313" key="17">
    <source>
        <dbReference type="EMBL" id="QCD81600.1"/>
    </source>
</evidence>
<name>A0A4D6KXG1_VIGUN</name>
<keyword evidence="4" id="KW-0964">Secreted</keyword>
<dbReference type="GO" id="GO:0006952">
    <property type="term" value="P:defense response"/>
    <property type="evidence" value="ECO:0007669"/>
    <property type="project" value="UniProtKB-KW"/>
</dbReference>
<dbReference type="Gene3D" id="3.80.10.10">
    <property type="entry name" value="Ribonuclease Inhibitor"/>
    <property type="match status" value="4"/>
</dbReference>
<feature type="signal peptide" evidence="15">
    <location>
        <begin position="1"/>
        <end position="33"/>
    </location>
</feature>
<keyword evidence="5" id="KW-0433">Leucine-rich repeat</keyword>
<dbReference type="Pfam" id="PF00560">
    <property type="entry name" value="LRR_1"/>
    <property type="match status" value="4"/>
</dbReference>
<dbReference type="GO" id="GO:0004672">
    <property type="term" value="F:protein kinase activity"/>
    <property type="evidence" value="ECO:0007669"/>
    <property type="project" value="InterPro"/>
</dbReference>
<evidence type="ECO:0000256" key="2">
    <source>
        <dbReference type="ARBA" id="ARBA00004191"/>
    </source>
</evidence>
<evidence type="ECO:0000313" key="18">
    <source>
        <dbReference type="Proteomes" id="UP000501690"/>
    </source>
</evidence>
<dbReference type="InterPro" id="IPR013210">
    <property type="entry name" value="LRR_N_plant-typ"/>
</dbReference>
<dbReference type="FunFam" id="3.80.10.10:FF:000400">
    <property type="entry name" value="Nuclear pore complex protein NUP107"/>
    <property type="match status" value="2"/>
</dbReference>